<name>A0A1L7XK89_9HELO</name>
<evidence type="ECO:0000313" key="1">
    <source>
        <dbReference type="EMBL" id="CZR65346.1"/>
    </source>
</evidence>
<dbReference type="AlphaFoldDB" id="A0A1L7XK89"/>
<proteinExistence type="predicted"/>
<dbReference type="Gene3D" id="2.130.10.10">
    <property type="entry name" value="YVTN repeat-like/Quinoprotein amine dehydrogenase"/>
    <property type="match status" value="1"/>
</dbReference>
<dbReference type="InterPro" id="IPR036322">
    <property type="entry name" value="WD40_repeat_dom_sf"/>
</dbReference>
<evidence type="ECO:0000313" key="2">
    <source>
        <dbReference type="Proteomes" id="UP000184330"/>
    </source>
</evidence>
<organism evidence="1 2">
    <name type="scientific">Phialocephala subalpina</name>
    <dbReference type="NCBI Taxonomy" id="576137"/>
    <lineage>
        <taxon>Eukaryota</taxon>
        <taxon>Fungi</taxon>
        <taxon>Dikarya</taxon>
        <taxon>Ascomycota</taxon>
        <taxon>Pezizomycotina</taxon>
        <taxon>Leotiomycetes</taxon>
        <taxon>Helotiales</taxon>
        <taxon>Mollisiaceae</taxon>
        <taxon>Phialocephala</taxon>
        <taxon>Phialocephala fortinii species complex</taxon>
    </lineage>
</organism>
<dbReference type="OrthoDB" id="3515181at2759"/>
<reference evidence="1 2" key="1">
    <citation type="submission" date="2016-03" db="EMBL/GenBank/DDBJ databases">
        <authorList>
            <person name="Ploux O."/>
        </authorList>
    </citation>
    <scope>NUCLEOTIDE SEQUENCE [LARGE SCALE GENOMIC DNA]</scope>
    <source>
        <strain evidence="1 2">UAMH 11012</strain>
    </source>
</reference>
<accession>A0A1L7XK89</accession>
<dbReference type="InterPro" id="IPR015943">
    <property type="entry name" value="WD40/YVTN_repeat-like_dom_sf"/>
</dbReference>
<dbReference type="SUPFAM" id="SSF50978">
    <property type="entry name" value="WD40 repeat-like"/>
    <property type="match status" value="1"/>
</dbReference>
<dbReference type="EMBL" id="FJOG01000030">
    <property type="protein sequence ID" value="CZR65346.1"/>
    <property type="molecule type" value="Genomic_DNA"/>
</dbReference>
<protein>
    <submittedName>
        <fullName evidence="1">Uncharacterized protein</fullName>
    </submittedName>
</protein>
<keyword evidence="2" id="KW-1185">Reference proteome</keyword>
<gene>
    <name evidence="1" type="ORF">PAC_15246</name>
</gene>
<dbReference type="Proteomes" id="UP000184330">
    <property type="component" value="Unassembled WGS sequence"/>
</dbReference>
<sequence>MDITNIKDVKDAWAKNHINICLEEIKGINICSVAFDGLYISLVSTTGYQKNSVQYFTILDRDLNNPKSFELFSIDSLEVWHHVCTEQRGLVCGGSDGNIAIVELRDWKPQKQLKALGGLDGEISAMSTRHDLIAAGSTSGEAALWNFAGSKLATIKLDCGTIHSLSIRETRLLVVPDDAYEYEILTPTTATTTPSVPKLKSVGYHKLGETTWAAYNPEQKKIQFERLISTKDQPLERFRPVLPLSSLDYDIHILSCKVKTKRVPGKWNLEIDKQDIVIEEFDSGKTRIIRNFQVAPKHIKSLWCDKERLYWIYTGTSKIMMVNFTDGLSFERNTTVKLAECFSLNSPAYR</sequence>